<proteinExistence type="predicted"/>
<sequence length="171" mass="19124">MIPTNRHPGKIPWEKWFEASGKKVNVSHLRRWGSKCWVTDLDHVDGKLGRQAWQGRMVGYMGRRGYRVWDPVRKGVYPVRDVICEEGIPRRTSGVVPVSNGPIFDDVDVEAEQPGRAEVENNISTTEPSAEIKDNPGMTPNDPIPPGPLEPVPPIDIPPMRRSGRIRTASA</sequence>
<feature type="domain" description="Retroviral polymerase SH3-like" evidence="2">
    <location>
        <begin position="34"/>
        <end position="87"/>
    </location>
</feature>
<dbReference type="Proteomes" id="UP000518752">
    <property type="component" value="Unassembled WGS sequence"/>
</dbReference>
<comment type="caution">
    <text evidence="3">The sequence shown here is derived from an EMBL/GenBank/DDBJ whole genome shotgun (WGS) entry which is preliminary data.</text>
</comment>
<dbReference type="Pfam" id="PF25597">
    <property type="entry name" value="SH3_retrovirus"/>
    <property type="match status" value="1"/>
</dbReference>
<keyword evidence="4" id="KW-1185">Reference proteome</keyword>
<dbReference type="AlphaFoldDB" id="A0A8H5ME06"/>
<feature type="compositionally biased region" description="Pro residues" evidence="1">
    <location>
        <begin position="142"/>
        <end position="157"/>
    </location>
</feature>
<evidence type="ECO:0000313" key="3">
    <source>
        <dbReference type="EMBL" id="KAF5390548.1"/>
    </source>
</evidence>
<protein>
    <recommendedName>
        <fullName evidence="2">Retroviral polymerase SH3-like domain-containing protein</fullName>
    </recommendedName>
</protein>
<dbReference type="EMBL" id="JAACJN010000014">
    <property type="protein sequence ID" value="KAF5390548.1"/>
    <property type="molecule type" value="Genomic_DNA"/>
</dbReference>
<evidence type="ECO:0000256" key="1">
    <source>
        <dbReference type="SAM" id="MobiDB-lite"/>
    </source>
</evidence>
<evidence type="ECO:0000313" key="4">
    <source>
        <dbReference type="Proteomes" id="UP000518752"/>
    </source>
</evidence>
<feature type="region of interest" description="Disordered" evidence="1">
    <location>
        <begin position="112"/>
        <end position="171"/>
    </location>
</feature>
<dbReference type="InterPro" id="IPR057670">
    <property type="entry name" value="SH3_retrovirus"/>
</dbReference>
<name>A0A8H5ME06_9AGAR</name>
<organism evidence="3 4">
    <name type="scientific">Collybiopsis confluens</name>
    <dbReference type="NCBI Taxonomy" id="2823264"/>
    <lineage>
        <taxon>Eukaryota</taxon>
        <taxon>Fungi</taxon>
        <taxon>Dikarya</taxon>
        <taxon>Basidiomycota</taxon>
        <taxon>Agaricomycotina</taxon>
        <taxon>Agaricomycetes</taxon>
        <taxon>Agaricomycetidae</taxon>
        <taxon>Agaricales</taxon>
        <taxon>Marasmiineae</taxon>
        <taxon>Omphalotaceae</taxon>
        <taxon>Collybiopsis</taxon>
    </lineage>
</organism>
<reference evidence="3 4" key="1">
    <citation type="journal article" date="2020" name="ISME J.">
        <title>Uncovering the hidden diversity of litter-decomposition mechanisms in mushroom-forming fungi.</title>
        <authorList>
            <person name="Floudas D."/>
            <person name="Bentzer J."/>
            <person name="Ahren D."/>
            <person name="Johansson T."/>
            <person name="Persson P."/>
            <person name="Tunlid A."/>
        </authorList>
    </citation>
    <scope>NUCLEOTIDE SEQUENCE [LARGE SCALE GENOMIC DNA]</scope>
    <source>
        <strain evidence="3 4">CBS 406.79</strain>
    </source>
</reference>
<accession>A0A8H5ME06</accession>
<evidence type="ECO:0000259" key="2">
    <source>
        <dbReference type="Pfam" id="PF25597"/>
    </source>
</evidence>
<gene>
    <name evidence="3" type="ORF">D9757_002776</name>
</gene>
<dbReference type="OrthoDB" id="3045499at2759"/>